<keyword evidence="3 5" id="KW-1133">Transmembrane helix</keyword>
<feature type="transmembrane region" description="Helical" evidence="5">
    <location>
        <begin position="90"/>
        <end position="116"/>
    </location>
</feature>
<organism evidence="6 7">
    <name type="scientific">Actinomadura verrucosospora</name>
    <dbReference type="NCBI Taxonomy" id="46165"/>
    <lineage>
        <taxon>Bacteria</taxon>
        <taxon>Bacillati</taxon>
        <taxon>Actinomycetota</taxon>
        <taxon>Actinomycetes</taxon>
        <taxon>Streptosporangiales</taxon>
        <taxon>Thermomonosporaceae</taxon>
        <taxon>Actinomadura</taxon>
    </lineage>
</organism>
<evidence type="ECO:0000256" key="1">
    <source>
        <dbReference type="ARBA" id="ARBA00004141"/>
    </source>
</evidence>
<accession>A0A7D3ZGD7</accession>
<keyword evidence="4 5" id="KW-0472">Membrane</keyword>
<evidence type="ECO:0000256" key="3">
    <source>
        <dbReference type="ARBA" id="ARBA00022989"/>
    </source>
</evidence>
<dbReference type="EMBL" id="CP053892">
    <property type="protein sequence ID" value="QKG18601.1"/>
    <property type="molecule type" value="Genomic_DNA"/>
</dbReference>
<evidence type="ECO:0000313" key="6">
    <source>
        <dbReference type="EMBL" id="QKG18601.1"/>
    </source>
</evidence>
<comment type="subcellular location">
    <subcellularLocation>
        <location evidence="1">Membrane</location>
        <topology evidence="1">Multi-pass membrane protein</topology>
    </subcellularLocation>
</comment>
<keyword evidence="7" id="KW-1185">Reference proteome</keyword>
<gene>
    <name evidence="6" type="ORF">ACTIVE_0235</name>
</gene>
<evidence type="ECO:0000256" key="2">
    <source>
        <dbReference type="ARBA" id="ARBA00022692"/>
    </source>
</evidence>
<keyword evidence="2 5" id="KW-0812">Transmembrane</keyword>
<sequence length="189" mass="20250">MAVSEHEMNTRDGRRALVRVAAPKPLTESSAARYVWAAARLALGWVFLWAFLDKLFGLGHETPAAKAWTKGGSPTEGFLKFSPKGPFAGVYHGIAGAAWADWLFMLGLAGVGAALILGIGMRIAALGGAALLIMMWAAVLPPQNNVFMDDHLIYALLIVGLALVGAGDVLGLGRWWAKVPLVKRFPFLR</sequence>
<reference evidence="6 7" key="1">
    <citation type="submission" date="2020-05" db="EMBL/GenBank/DDBJ databases">
        <title>Actinomadura verrucosospora NRRL-B18236 (PFL_A860) Genome sequencing and assembly.</title>
        <authorList>
            <person name="Samborskyy M."/>
        </authorList>
    </citation>
    <scope>NUCLEOTIDE SEQUENCE [LARGE SCALE GENOMIC DNA]</scope>
    <source>
        <strain evidence="6 7">NRRL:B18236</strain>
    </source>
</reference>
<name>A0A7D3ZGD7_ACTVE</name>
<dbReference type="AlphaFoldDB" id="A0A7D3ZGD7"/>
<dbReference type="Proteomes" id="UP000501240">
    <property type="component" value="Chromosome"/>
</dbReference>
<feature type="transmembrane region" description="Helical" evidence="5">
    <location>
        <begin position="123"/>
        <end position="140"/>
    </location>
</feature>
<feature type="transmembrane region" description="Helical" evidence="5">
    <location>
        <begin position="34"/>
        <end position="52"/>
    </location>
</feature>
<evidence type="ECO:0000256" key="5">
    <source>
        <dbReference type="SAM" id="Phobius"/>
    </source>
</evidence>
<proteinExistence type="predicted"/>
<evidence type="ECO:0000256" key="4">
    <source>
        <dbReference type="ARBA" id="ARBA00023136"/>
    </source>
</evidence>
<dbReference type="RefSeq" id="WP_428993786.1">
    <property type="nucleotide sequence ID" value="NZ_CP053892.1"/>
</dbReference>
<dbReference type="InterPro" id="IPR032808">
    <property type="entry name" value="DoxX"/>
</dbReference>
<protein>
    <submittedName>
        <fullName evidence="6">Doxx family protein</fullName>
    </submittedName>
</protein>
<feature type="transmembrane region" description="Helical" evidence="5">
    <location>
        <begin position="152"/>
        <end position="177"/>
    </location>
</feature>
<dbReference type="Pfam" id="PF07681">
    <property type="entry name" value="DoxX"/>
    <property type="match status" value="1"/>
</dbReference>
<evidence type="ECO:0000313" key="7">
    <source>
        <dbReference type="Proteomes" id="UP000501240"/>
    </source>
</evidence>